<evidence type="ECO:0000313" key="2">
    <source>
        <dbReference type="EMBL" id="GGE53526.1"/>
    </source>
</evidence>
<evidence type="ECO:0000313" key="3">
    <source>
        <dbReference type="Proteomes" id="UP000622648"/>
    </source>
</evidence>
<comment type="caution">
    <text evidence="2">The sequence shown here is derived from an EMBL/GenBank/DDBJ whole genome shotgun (WGS) entry which is preliminary data.</text>
</comment>
<feature type="compositionally biased region" description="Polar residues" evidence="1">
    <location>
        <begin position="116"/>
        <end position="126"/>
    </location>
</feature>
<gene>
    <name evidence="2" type="ORF">GCM10011413_19900</name>
</gene>
<organism evidence="2 3">
    <name type="scientific">Pedobacter psychrotolerans</name>
    <dbReference type="NCBI Taxonomy" id="1843235"/>
    <lineage>
        <taxon>Bacteria</taxon>
        <taxon>Pseudomonadati</taxon>
        <taxon>Bacteroidota</taxon>
        <taxon>Sphingobacteriia</taxon>
        <taxon>Sphingobacteriales</taxon>
        <taxon>Sphingobacteriaceae</taxon>
        <taxon>Pedobacter</taxon>
    </lineage>
</organism>
<feature type="region of interest" description="Disordered" evidence="1">
    <location>
        <begin position="38"/>
        <end position="149"/>
    </location>
</feature>
<keyword evidence="3" id="KW-1185">Reference proteome</keyword>
<protein>
    <submittedName>
        <fullName evidence="2">Uncharacterized protein</fullName>
    </submittedName>
</protein>
<feature type="compositionally biased region" description="Polar residues" evidence="1">
    <location>
        <begin position="91"/>
        <end position="107"/>
    </location>
</feature>
<proteinExistence type="predicted"/>
<sequence length="149" mass="16465">MKFCKTYYKPFAHRDVLYKNTIMKTSIYNKDEHTEGYIGNGNTDKKSDVQKAHEKGNEGNEVTAFGRAPIGEENAGGIDKGNINARDGFDNSGTQGRDSLSDDTYNSTEKHHTVDSAASQTGSSSEDFMDNKDSIIKERNEDDVLNTGI</sequence>
<evidence type="ECO:0000256" key="1">
    <source>
        <dbReference type="SAM" id="MobiDB-lite"/>
    </source>
</evidence>
<reference evidence="3" key="1">
    <citation type="journal article" date="2019" name="Int. J. Syst. Evol. Microbiol.">
        <title>The Global Catalogue of Microorganisms (GCM) 10K type strain sequencing project: providing services to taxonomists for standard genome sequencing and annotation.</title>
        <authorList>
            <consortium name="The Broad Institute Genomics Platform"/>
            <consortium name="The Broad Institute Genome Sequencing Center for Infectious Disease"/>
            <person name="Wu L."/>
            <person name="Ma J."/>
        </authorList>
    </citation>
    <scope>NUCLEOTIDE SEQUENCE [LARGE SCALE GENOMIC DNA]</scope>
    <source>
        <strain evidence="3">CGMCC 1.15644</strain>
    </source>
</reference>
<dbReference type="Proteomes" id="UP000622648">
    <property type="component" value="Unassembled WGS sequence"/>
</dbReference>
<feature type="compositionally biased region" description="Basic and acidic residues" evidence="1">
    <location>
        <begin position="43"/>
        <end position="58"/>
    </location>
</feature>
<accession>A0ABQ1SRE6</accession>
<name>A0ABQ1SRE6_9SPHI</name>
<feature type="compositionally biased region" description="Basic and acidic residues" evidence="1">
    <location>
        <begin position="129"/>
        <end position="142"/>
    </location>
</feature>
<dbReference type="EMBL" id="BMJO01000003">
    <property type="protein sequence ID" value="GGE53526.1"/>
    <property type="molecule type" value="Genomic_DNA"/>
</dbReference>